<dbReference type="RefSeq" id="WP_061855672.1">
    <property type="nucleotide sequence ID" value="NZ_LUGM01000005.1"/>
</dbReference>
<feature type="domain" description="YdbS-like PH" evidence="2">
    <location>
        <begin position="72"/>
        <end position="145"/>
    </location>
</feature>
<organism evidence="3 4">
    <name type="scientific">Staphylococcus kloosii</name>
    <dbReference type="NCBI Taxonomy" id="29384"/>
    <lineage>
        <taxon>Bacteria</taxon>
        <taxon>Bacillati</taxon>
        <taxon>Bacillota</taxon>
        <taxon>Bacilli</taxon>
        <taxon>Bacillales</taxon>
        <taxon>Staphylococcaceae</taxon>
        <taxon>Staphylococcus</taxon>
    </lineage>
</organism>
<dbReference type="EMBL" id="LUGM01000005">
    <property type="protein sequence ID" value="KYH12971.1"/>
    <property type="molecule type" value="Genomic_DNA"/>
</dbReference>
<feature type="transmembrane region" description="Helical" evidence="1">
    <location>
        <begin position="20"/>
        <end position="43"/>
    </location>
</feature>
<keyword evidence="1" id="KW-0472">Membrane</keyword>
<comment type="caution">
    <text evidence="3">The sequence shown here is derived from an EMBL/GenBank/DDBJ whole genome shotgun (WGS) entry which is preliminary data.</text>
</comment>
<dbReference type="Proteomes" id="UP000075418">
    <property type="component" value="Unassembled WGS sequence"/>
</dbReference>
<sequence length="159" mass="18793">MDQSNKYIRSPKSVLKYYYFTEGLLLIVGLIISGVLLFLTNHFEWWKPIYYIIVAGMIFDILYFIVTPLIKYKFTFYKIEEDYVAISKQFFFQKTELVKFERTQLIKRNSNPILHKLSLSKTSILTAGHIVDLPLIHKQDAEKFEMTILSYLRGADFDV</sequence>
<evidence type="ECO:0000313" key="3">
    <source>
        <dbReference type="EMBL" id="KYH12971.1"/>
    </source>
</evidence>
<name>A0A151A0N2_9STAP</name>
<dbReference type="AlphaFoldDB" id="A0A151A0N2"/>
<keyword evidence="1" id="KW-0812">Transmembrane</keyword>
<reference evidence="3 4" key="1">
    <citation type="submission" date="2016-02" db="EMBL/GenBank/DDBJ databases">
        <title>Draft genome sequence of hydrocarbon degrading Staphylococcus saprophyticus Strain CNV2, isolated from crude-oil contaminated soil from Noonmati Oil Refinery, Guwahati, Assam, India.</title>
        <authorList>
            <person name="Mukherjee A."/>
            <person name="Chettri B."/>
            <person name="Langpoklakpam J."/>
            <person name="Singh A.K."/>
            <person name="Chattopadhyay D.J."/>
        </authorList>
    </citation>
    <scope>NUCLEOTIDE SEQUENCE [LARGE SCALE GENOMIC DNA]</scope>
    <source>
        <strain evidence="3 4">CNV2</strain>
    </source>
</reference>
<gene>
    <name evidence="3" type="ORF">A0131_11620</name>
</gene>
<dbReference type="Pfam" id="PF03703">
    <property type="entry name" value="bPH_2"/>
    <property type="match status" value="1"/>
</dbReference>
<accession>A0A151A0N2</accession>
<dbReference type="InterPro" id="IPR005182">
    <property type="entry name" value="YdbS-like_PH"/>
</dbReference>
<keyword evidence="1" id="KW-1133">Transmembrane helix</keyword>
<evidence type="ECO:0000259" key="2">
    <source>
        <dbReference type="Pfam" id="PF03703"/>
    </source>
</evidence>
<dbReference type="PANTHER" id="PTHR34473">
    <property type="entry name" value="UPF0699 TRANSMEMBRANE PROTEIN YDBS"/>
    <property type="match status" value="1"/>
</dbReference>
<dbReference type="PANTHER" id="PTHR34473:SF2">
    <property type="entry name" value="UPF0699 TRANSMEMBRANE PROTEIN YDBT"/>
    <property type="match status" value="1"/>
</dbReference>
<protein>
    <recommendedName>
        <fullName evidence="2">YdbS-like PH domain-containing protein</fullName>
    </recommendedName>
</protein>
<feature type="transmembrane region" description="Helical" evidence="1">
    <location>
        <begin position="49"/>
        <end position="70"/>
    </location>
</feature>
<evidence type="ECO:0000256" key="1">
    <source>
        <dbReference type="SAM" id="Phobius"/>
    </source>
</evidence>
<proteinExistence type="predicted"/>
<evidence type="ECO:0000313" key="4">
    <source>
        <dbReference type="Proteomes" id="UP000075418"/>
    </source>
</evidence>